<feature type="transmembrane region" description="Helical" evidence="2">
    <location>
        <begin position="427"/>
        <end position="447"/>
    </location>
</feature>
<evidence type="ECO:0000313" key="4">
    <source>
        <dbReference type="EMBL" id="CAH1190298.1"/>
    </source>
</evidence>
<reference evidence="4" key="1">
    <citation type="submission" date="2022-01" db="EMBL/GenBank/DDBJ databases">
        <authorList>
            <person name="Criscuolo A."/>
        </authorList>
    </citation>
    <scope>NUCLEOTIDE SEQUENCE</scope>
    <source>
        <strain evidence="4">CIP111893</strain>
    </source>
</reference>
<evidence type="ECO:0000256" key="1">
    <source>
        <dbReference type="ARBA" id="ARBA00022612"/>
    </source>
</evidence>
<feature type="transmembrane region" description="Helical" evidence="2">
    <location>
        <begin position="36"/>
        <end position="59"/>
    </location>
</feature>
<gene>
    <name evidence="4" type="ORF">PAECIP111893_00263</name>
</gene>
<name>A0ABN8FX70_9BACL</name>
<evidence type="ECO:0000259" key="3">
    <source>
        <dbReference type="Pfam" id="PF10145"/>
    </source>
</evidence>
<dbReference type="RefSeq" id="WP_236338472.1">
    <property type="nucleotide sequence ID" value="NZ_CAKMMF010000001.1"/>
</dbReference>
<dbReference type="Pfam" id="PF10145">
    <property type="entry name" value="PhageMin_Tail"/>
    <property type="match status" value="1"/>
</dbReference>
<accession>A0ABN8FX70</accession>
<comment type="caution">
    <text evidence="4">The sequence shown here is derived from an EMBL/GenBank/DDBJ whole genome shotgun (WGS) entry which is preliminary data.</text>
</comment>
<dbReference type="PANTHER" id="PTHR37813:SF1">
    <property type="entry name" value="FELS-2 PROPHAGE PROTEIN"/>
    <property type="match status" value="1"/>
</dbReference>
<dbReference type="Gene3D" id="1.20.120.20">
    <property type="entry name" value="Apolipoprotein"/>
    <property type="match status" value="1"/>
</dbReference>
<feature type="transmembrane region" description="Helical" evidence="2">
    <location>
        <begin position="607"/>
        <end position="627"/>
    </location>
</feature>
<feature type="transmembrane region" description="Helical" evidence="2">
    <location>
        <begin position="496"/>
        <end position="520"/>
    </location>
</feature>
<dbReference type="PANTHER" id="PTHR37813">
    <property type="entry name" value="FELS-2 PROPHAGE PROTEIN"/>
    <property type="match status" value="1"/>
</dbReference>
<dbReference type="EMBL" id="CAKMMF010000001">
    <property type="protein sequence ID" value="CAH1190298.1"/>
    <property type="molecule type" value="Genomic_DNA"/>
</dbReference>
<keyword evidence="2" id="KW-0812">Transmembrane</keyword>
<keyword evidence="2" id="KW-1133">Transmembrane helix</keyword>
<keyword evidence="5" id="KW-1185">Reference proteome</keyword>
<evidence type="ECO:0000256" key="2">
    <source>
        <dbReference type="SAM" id="Phobius"/>
    </source>
</evidence>
<dbReference type="InterPro" id="IPR010090">
    <property type="entry name" value="Phage_tape_meas"/>
</dbReference>
<feature type="domain" description="Phage tail tape measure protein" evidence="3">
    <location>
        <begin position="92"/>
        <end position="287"/>
    </location>
</feature>
<feature type="transmembrane region" description="Helical" evidence="2">
    <location>
        <begin position="540"/>
        <end position="561"/>
    </location>
</feature>
<keyword evidence="1" id="KW-1188">Viral release from host cell</keyword>
<organism evidence="4 5">
    <name type="scientific">Paenibacillus plantiphilus</name>
    <dbReference type="NCBI Taxonomy" id="2905650"/>
    <lineage>
        <taxon>Bacteria</taxon>
        <taxon>Bacillati</taxon>
        <taxon>Bacillota</taxon>
        <taxon>Bacilli</taxon>
        <taxon>Bacillales</taxon>
        <taxon>Paenibacillaceae</taxon>
        <taxon>Paenibacillus</taxon>
    </lineage>
</organism>
<feature type="transmembrane region" description="Helical" evidence="2">
    <location>
        <begin position="459"/>
        <end position="484"/>
    </location>
</feature>
<evidence type="ECO:0000313" key="5">
    <source>
        <dbReference type="Proteomes" id="UP000838686"/>
    </source>
</evidence>
<feature type="transmembrane region" description="Helical" evidence="2">
    <location>
        <begin position="582"/>
        <end position="601"/>
    </location>
</feature>
<keyword evidence="2" id="KW-0472">Membrane</keyword>
<dbReference type="Proteomes" id="UP000838686">
    <property type="component" value="Unassembled WGS sequence"/>
</dbReference>
<proteinExistence type="predicted"/>
<protein>
    <recommendedName>
        <fullName evidence="3">Phage tail tape measure protein domain-containing protein</fullName>
    </recommendedName>
</protein>
<sequence length="858" mass="91877">MAGGIISNLMYAIGFKFNDRGIADAESGVNDLTKSVVALGVAGGAAMVGLGAAALSAATDFEEAMSNVRLTTGQTEEQMEETREIAKSLYNQNFGEDWADLGASISAVAKATQLTGDALETASSEAMRYSKQFDGDVAESIAAVSVAMENFGVTSTEAFNLLTQGQHLGVDGQGDMLDSINEYSQAFASVGFDMEDTLAYMQNGMRAGARSTDLLGDAMNEFSILSIEVGGTAAESFKMLGLDAEKMTSTFAAGGPNARKAFGDIVSMISDIKDPVQQNIIGIGLFGTMFEELGVKAFSALDDVNSNFDKSKGSVAELGNSFNSIGDSFQYFKRHIETGILIPIGQKLLPYLNKFGAWLASHQPQIEAVGNAIAENLGFALDLAGQGVKFLYDKVVEIVPKIIDFKDRAVGAFESFKSILEENKTTILSVAGVIATLFLPALIQTGVQATISGFKMLGSFLASIVTSGAASASTAAIMTGKLIMSIVQYAAAGWKAVYSITATTAAFLLQKTIMGVSAVATWAMTAAQWALNSAFLANPITWIVIGIIAVIVAVILVFKNWGKIGPWLLDIWNRFKAGMMKVFKTIWTGIKNVFTAIVNFFKRWGVTILVVLGGPIVWVVALVIKYWDKIKSVTMTVFTAIWNWLKSVWTSISTTVSNVASRIWGAITKAWDNIKTAIRNAMETVKETMSGAWESVVSAVSGVGERIKETLSGAWGAVKTAFADAINWIIDKFNSMIEKMNSLSITNPFNGETIGVNIPTIPRINGSHEDGLANVPFDGYIAELHEDERVLTAAENKAYTPESAPARTVRNSKHEISLKVGFSGAAANMSGADETRMRQMLSEVFESAIRRMGLEGTT</sequence>